<protein>
    <recommendedName>
        <fullName evidence="3">Peptidase M15</fullName>
    </recommendedName>
</protein>
<proteinExistence type="predicted"/>
<dbReference type="STRING" id="361041.VW35_07585"/>
<evidence type="ECO:0008006" key="3">
    <source>
        <dbReference type="Google" id="ProtNLM"/>
    </source>
</evidence>
<comment type="caution">
    <text evidence="1">The sequence shown here is derived from an EMBL/GenBank/DDBJ whole genome shotgun (WGS) entry which is preliminary data.</text>
</comment>
<name>A0A0F5LD24_9HYPH</name>
<dbReference type="SUPFAM" id="SSF55166">
    <property type="entry name" value="Hedgehog/DD-peptidase"/>
    <property type="match status" value="1"/>
</dbReference>
<accession>A0A0F5LD24</accession>
<dbReference type="Proteomes" id="UP000033514">
    <property type="component" value="Unassembled WGS sequence"/>
</dbReference>
<dbReference type="EMBL" id="LAJG01000014">
    <property type="protein sequence ID" value="KKB80263.1"/>
    <property type="molecule type" value="Genomic_DNA"/>
</dbReference>
<dbReference type="OrthoDB" id="7171572at2"/>
<dbReference type="InterPro" id="IPR009045">
    <property type="entry name" value="Zn_M74/Hedgehog-like"/>
</dbReference>
<evidence type="ECO:0000313" key="1">
    <source>
        <dbReference type="EMBL" id="KKB80263.1"/>
    </source>
</evidence>
<sequence>MRQPKTVKALEDFGRVRLSPSFFMRDFLYSEIAVINSFQNLPADPDLAIAAGTRLCEDLLEPLQDKFGRLSVRSSYRSPEVNRFGNDNGFNCAINEKNFAHHIWDKRDSAGRMGATACIVVNRFISYFEQTGDWEAMAWWVHDHLPYSEMEFFPKFAAFNLQWREEPVRKIYSYIPPRRGRLTEPGRPNWFGKHDEAYAAMLEALH</sequence>
<reference evidence="1 2" key="1">
    <citation type="submission" date="2015-03" db="EMBL/GenBank/DDBJ databases">
        <authorList>
            <person name="Hassan Y.I."/>
            <person name="Lepp D."/>
            <person name="Zhou T."/>
        </authorList>
    </citation>
    <scope>NUCLEOTIDE SEQUENCE [LARGE SCALE GENOMIC DNA]</scope>
    <source>
        <strain evidence="1 2">GH2-10</strain>
    </source>
</reference>
<organism evidence="1 2">
    <name type="scientific">Devosia soli</name>
    <dbReference type="NCBI Taxonomy" id="361041"/>
    <lineage>
        <taxon>Bacteria</taxon>
        <taxon>Pseudomonadati</taxon>
        <taxon>Pseudomonadota</taxon>
        <taxon>Alphaproteobacteria</taxon>
        <taxon>Hyphomicrobiales</taxon>
        <taxon>Devosiaceae</taxon>
        <taxon>Devosia</taxon>
    </lineage>
</organism>
<keyword evidence="2" id="KW-1185">Reference proteome</keyword>
<evidence type="ECO:0000313" key="2">
    <source>
        <dbReference type="Proteomes" id="UP000033514"/>
    </source>
</evidence>
<dbReference type="RefSeq" id="WP_046142325.1">
    <property type="nucleotide sequence ID" value="NZ_LAJG01000014.1"/>
</dbReference>
<dbReference type="PATRIC" id="fig|361041.3.peg.854"/>
<gene>
    <name evidence="1" type="ORF">VW35_07585</name>
</gene>
<dbReference type="AlphaFoldDB" id="A0A0F5LD24"/>